<keyword evidence="10" id="KW-0004">4Fe-4S</keyword>
<evidence type="ECO:0000313" key="12">
    <source>
        <dbReference type="EMBL" id="CAA0117169.1"/>
    </source>
</evidence>
<dbReference type="NCBIfam" id="TIGR00539">
    <property type="entry name" value="hemN_rel"/>
    <property type="match status" value="1"/>
</dbReference>
<keyword evidence="6 10" id="KW-0479">Metal-binding</keyword>
<dbReference type="InterPro" id="IPR013785">
    <property type="entry name" value="Aldolase_TIM"/>
</dbReference>
<dbReference type="CDD" id="cd01335">
    <property type="entry name" value="Radical_SAM"/>
    <property type="match status" value="1"/>
</dbReference>
<organism evidence="12 13">
    <name type="scientific">BD1-7 clade bacterium</name>
    <dbReference type="NCBI Taxonomy" id="2029982"/>
    <lineage>
        <taxon>Bacteria</taxon>
        <taxon>Pseudomonadati</taxon>
        <taxon>Pseudomonadota</taxon>
        <taxon>Gammaproteobacteria</taxon>
        <taxon>Cellvibrionales</taxon>
        <taxon>Spongiibacteraceae</taxon>
        <taxon>BD1-7 clade</taxon>
    </lineage>
</organism>
<evidence type="ECO:0000256" key="9">
    <source>
        <dbReference type="ARBA" id="ARBA00023186"/>
    </source>
</evidence>
<keyword evidence="8 10" id="KW-0411">Iron-sulfur</keyword>
<dbReference type="Pfam" id="PF04055">
    <property type="entry name" value="Radical_SAM"/>
    <property type="match status" value="1"/>
</dbReference>
<dbReference type="EMBL" id="CACSIO010000023">
    <property type="protein sequence ID" value="CAA0117169.1"/>
    <property type="molecule type" value="Genomic_DNA"/>
</dbReference>
<evidence type="ECO:0000256" key="10">
    <source>
        <dbReference type="RuleBase" id="RU364116"/>
    </source>
</evidence>
<dbReference type="InterPro" id="IPR058240">
    <property type="entry name" value="rSAM_sf"/>
</dbReference>
<dbReference type="GO" id="GO:0005737">
    <property type="term" value="C:cytoplasm"/>
    <property type="evidence" value="ECO:0007669"/>
    <property type="project" value="UniProtKB-SubCell"/>
</dbReference>
<keyword evidence="12" id="KW-0560">Oxidoreductase</keyword>
<comment type="function">
    <text evidence="10">Probably acts as a heme chaperone, transferring heme to an unknown acceptor. Binds one molecule of heme per monomer, possibly covalently. Binds 1 [4Fe-4S] cluster. The cluster is coordinated with 3 cysteines and an exchangeable S-adenosyl-L-methionine.</text>
</comment>
<dbReference type="SFLD" id="SFLDF00562">
    <property type="entry name" value="HemN-like__clustered_with_heat"/>
    <property type="match status" value="1"/>
</dbReference>
<comment type="cofactor">
    <cofactor evidence="1">
        <name>[4Fe-4S] cluster</name>
        <dbReference type="ChEBI" id="CHEBI:49883"/>
    </cofactor>
</comment>
<evidence type="ECO:0000259" key="11">
    <source>
        <dbReference type="PROSITE" id="PS51918"/>
    </source>
</evidence>
<dbReference type="InterPro" id="IPR007197">
    <property type="entry name" value="rSAM"/>
</dbReference>
<accession>A0A5S9QHV0</accession>
<keyword evidence="7 10" id="KW-0408">Iron</keyword>
<gene>
    <name evidence="12" type="primary">hemN_1</name>
    <name evidence="12" type="ORF">OPDIPICF_02043</name>
</gene>
<feature type="domain" description="Radical SAM core" evidence="11">
    <location>
        <begin position="3"/>
        <end position="236"/>
    </location>
</feature>
<dbReference type="AlphaFoldDB" id="A0A5S9QHV0"/>
<protein>
    <recommendedName>
        <fullName evidence="3 10">Heme chaperone HemW</fullName>
    </recommendedName>
</protein>
<dbReference type="PANTHER" id="PTHR13932">
    <property type="entry name" value="COPROPORPHYRINIGEN III OXIDASE"/>
    <property type="match status" value="1"/>
</dbReference>
<evidence type="ECO:0000313" key="13">
    <source>
        <dbReference type="Proteomes" id="UP000441399"/>
    </source>
</evidence>
<dbReference type="SFLD" id="SFLDF00288">
    <property type="entry name" value="HemN-like__clustered_with_nucl"/>
    <property type="match status" value="1"/>
</dbReference>
<evidence type="ECO:0000256" key="3">
    <source>
        <dbReference type="ARBA" id="ARBA00017228"/>
    </source>
</evidence>
<dbReference type="GO" id="GO:0004109">
    <property type="term" value="F:coproporphyrinogen oxidase activity"/>
    <property type="evidence" value="ECO:0007669"/>
    <property type="project" value="InterPro"/>
</dbReference>
<dbReference type="PROSITE" id="PS51918">
    <property type="entry name" value="RADICAL_SAM"/>
    <property type="match status" value="1"/>
</dbReference>
<dbReference type="InterPro" id="IPR006638">
    <property type="entry name" value="Elp3/MiaA/NifB-like_rSAM"/>
</dbReference>
<evidence type="ECO:0000256" key="2">
    <source>
        <dbReference type="ARBA" id="ARBA00006100"/>
    </source>
</evidence>
<evidence type="ECO:0000256" key="5">
    <source>
        <dbReference type="ARBA" id="ARBA00022691"/>
    </source>
</evidence>
<evidence type="ECO:0000256" key="8">
    <source>
        <dbReference type="ARBA" id="ARBA00023014"/>
    </source>
</evidence>
<reference evidence="12 13" key="1">
    <citation type="submission" date="2019-11" db="EMBL/GenBank/DDBJ databases">
        <authorList>
            <person name="Holert J."/>
        </authorList>
    </citation>
    <scope>NUCLEOTIDE SEQUENCE [LARGE SCALE GENOMIC DNA]</scope>
    <source>
        <strain evidence="12">SB11_3</strain>
    </source>
</reference>
<keyword evidence="5 10" id="KW-0949">S-adenosyl-L-methionine</keyword>
<keyword evidence="10" id="KW-0963">Cytoplasm</keyword>
<dbReference type="InterPro" id="IPR010723">
    <property type="entry name" value="HemN_C"/>
</dbReference>
<dbReference type="SUPFAM" id="SSF102114">
    <property type="entry name" value="Radical SAM enzymes"/>
    <property type="match status" value="1"/>
</dbReference>
<proteinExistence type="inferred from homology"/>
<keyword evidence="9 10" id="KW-0143">Chaperone</keyword>
<keyword evidence="4 10" id="KW-0349">Heme</keyword>
<comment type="subcellular location">
    <subcellularLocation>
        <location evidence="10">Cytoplasm</location>
    </subcellularLocation>
</comment>
<dbReference type="OrthoDB" id="9808022at2"/>
<dbReference type="GO" id="GO:0051539">
    <property type="term" value="F:4 iron, 4 sulfur cluster binding"/>
    <property type="evidence" value="ECO:0007669"/>
    <property type="project" value="UniProtKB-UniRule"/>
</dbReference>
<dbReference type="SFLD" id="SFLDS00029">
    <property type="entry name" value="Radical_SAM"/>
    <property type="match status" value="2"/>
</dbReference>
<sequence length="382" mass="42299">MAADTLPPLSLYVHIPWCEKKCPYCDFNSHVSQAALPETEYLSALKQDLISQQTMAAGRPLQSIFIGGGTPSLFHASTIAAILDAAQSTIGFAPNIEITMEANPGSSEQKKFADLRAAGVNRLSIGVQSFNDEALQQLGRIHNRELADSAILAAQAAGFERINLDLMHGLPGQTPTQALDDIQHAIATGVEHISWYQLTIEPNTEFYRFPPRLPEDDLLADIQDQGAQRLNDNGFSQYEISAWSKPGSEARHNINYWQFGDYLAIGAGAHGKITAPETGEIQRFNNTRLPRDYLKRIDSYIAQRQILTRDEALFEGLMNALRLSQGMAVNDLLSRTGATPAELSSRCQPLVEQRLLQLDNRILATDLGRRYLNLVLEKLLDD</sequence>
<dbReference type="Proteomes" id="UP000441399">
    <property type="component" value="Unassembled WGS sequence"/>
</dbReference>
<name>A0A5S9QHV0_9GAMM</name>
<evidence type="ECO:0000256" key="1">
    <source>
        <dbReference type="ARBA" id="ARBA00001966"/>
    </source>
</evidence>
<dbReference type="InterPro" id="IPR034505">
    <property type="entry name" value="Coproporphyrinogen-III_oxidase"/>
</dbReference>
<evidence type="ECO:0000256" key="7">
    <source>
        <dbReference type="ARBA" id="ARBA00023004"/>
    </source>
</evidence>
<dbReference type="InterPro" id="IPR004559">
    <property type="entry name" value="HemW-like"/>
</dbReference>
<evidence type="ECO:0000256" key="4">
    <source>
        <dbReference type="ARBA" id="ARBA00022617"/>
    </source>
</evidence>
<dbReference type="SMART" id="SM00729">
    <property type="entry name" value="Elp3"/>
    <property type="match status" value="1"/>
</dbReference>
<dbReference type="Gene3D" id="3.20.20.70">
    <property type="entry name" value="Aldolase class I"/>
    <property type="match status" value="1"/>
</dbReference>
<dbReference type="SFLD" id="SFLDG01065">
    <property type="entry name" value="anaerobic_coproporphyrinogen-I"/>
    <property type="match status" value="2"/>
</dbReference>
<evidence type="ECO:0000256" key="6">
    <source>
        <dbReference type="ARBA" id="ARBA00022723"/>
    </source>
</evidence>
<dbReference type="GO" id="GO:0006779">
    <property type="term" value="P:porphyrin-containing compound biosynthetic process"/>
    <property type="evidence" value="ECO:0007669"/>
    <property type="project" value="InterPro"/>
</dbReference>
<comment type="similarity">
    <text evidence="2">Belongs to the anaerobic coproporphyrinogen-III oxidase family. HemW subfamily.</text>
</comment>
<keyword evidence="13" id="KW-1185">Reference proteome</keyword>
<dbReference type="GO" id="GO:0046872">
    <property type="term" value="F:metal ion binding"/>
    <property type="evidence" value="ECO:0007669"/>
    <property type="project" value="UniProtKB-UniRule"/>
</dbReference>
<dbReference type="PANTHER" id="PTHR13932:SF5">
    <property type="entry name" value="RADICAL S-ADENOSYL METHIONINE DOMAIN-CONTAINING PROTEIN 1, MITOCHONDRIAL"/>
    <property type="match status" value="1"/>
</dbReference>
<dbReference type="Pfam" id="PF06969">
    <property type="entry name" value="HemN_C"/>
    <property type="match status" value="1"/>
</dbReference>